<feature type="region of interest" description="Disordered" evidence="1">
    <location>
        <begin position="87"/>
        <end position="139"/>
    </location>
</feature>
<name>A0A8S1D097_9INSE</name>
<reference evidence="2 3" key="1">
    <citation type="submission" date="2020-04" db="EMBL/GenBank/DDBJ databases">
        <authorList>
            <person name="Alioto T."/>
            <person name="Alioto T."/>
            <person name="Gomez Garrido J."/>
        </authorList>
    </citation>
    <scope>NUCLEOTIDE SEQUENCE [LARGE SCALE GENOMIC DNA]</scope>
</reference>
<sequence length="219" mass="24178">MADRNRFDFLISDLINLLNSAERIIGITEEFFWTLQIFRQQGGSEASSLLSPRRINETLNCSVDAIRANLELILDRAQRMAITDDAAAAPNQGPGHSEAKKGNGEVPKAATKGMVEIPRQRRYTSQAGASSTSNSLRPSGAQNLVFSQEANPSDTEISGLSLLSAAEPAAAPNQNEPNPVPLQAEMERILAVLQELRSAKREICEYIVLWRRYIREKTK</sequence>
<dbReference type="AlphaFoldDB" id="A0A8S1D097"/>
<evidence type="ECO:0000313" key="2">
    <source>
        <dbReference type="EMBL" id="CAB3374883.1"/>
    </source>
</evidence>
<evidence type="ECO:0000256" key="1">
    <source>
        <dbReference type="SAM" id="MobiDB-lite"/>
    </source>
</evidence>
<keyword evidence="3" id="KW-1185">Reference proteome</keyword>
<comment type="caution">
    <text evidence="2">The sequence shown here is derived from an EMBL/GenBank/DDBJ whole genome shotgun (WGS) entry which is preliminary data.</text>
</comment>
<gene>
    <name evidence="2" type="ORF">CLODIP_2_CD15116</name>
</gene>
<organism evidence="2 3">
    <name type="scientific">Cloeon dipterum</name>
    <dbReference type="NCBI Taxonomy" id="197152"/>
    <lineage>
        <taxon>Eukaryota</taxon>
        <taxon>Metazoa</taxon>
        <taxon>Ecdysozoa</taxon>
        <taxon>Arthropoda</taxon>
        <taxon>Hexapoda</taxon>
        <taxon>Insecta</taxon>
        <taxon>Pterygota</taxon>
        <taxon>Palaeoptera</taxon>
        <taxon>Ephemeroptera</taxon>
        <taxon>Pisciforma</taxon>
        <taxon>Baetidae</taxon>
        <taxon>Cloeon</taxon>
    </lineage>
</organism>
<evidence type="ECO:0000313" key="3">
    <source>
        <dbReference type="Proteomes" id="UP000494165"/>
    </source>
</evidence>
<dbReference type="Proteomes" id="UP000494165">
    <property type="component" value="Unassembled WGS sequence"/>
</dbReference>
<proteinExistence type="predicted"/>
<feature type="compositionally biased region" description="Polar residues" evidence="1">
    <location>
        <begin position="123"/>
        <end position="139"/>
    </location>
</feature>
<protein>
    <submittedName>
        <fullName evidence="2">Uncharacterized protein</fullName>
    </submittedName>
</protein>
<dbReference type="EMBL" id="CADEPI010000105">
    <property type="protein sequence ID" value="CAB3374883.1"/>
    <property type="molecule type" value="Genomic_DNA"/>
</dbReference>
<accession>A0A8S1D097</accession>